<proteinExistence type="predicted"/>
<accession>A0A0L0C8G7</accession>
<comment type="caution">
    <text evidence="1">The sequence shown here is derived from an EMBL/GenBank/DDBJ whole genome shotgun (WGS) entry which is preliminary data.</text>
</comment>
<dbReference type="EMBL" id="JRES01000753">
    <property type="protein sequence ID" value="KNC28733.1"/>
    <property type="molecule type" value="Genomic_DNA"/>
</dbReference>
<sequence>MNSLQWKNMNLSIRAGRQLHPIIHPESRTFNTNVNTSFPMFSVTVTPLFPPGASYLDETSTLVLLQSRGTEHQTHPEMETPLCINLLTATHTSLEFSFKPQPLLQSHVISNQVISGEYNDITSPSRLEVLVASFFHRDCSNNKMGSFIKHDDIKRKCLLLKMLTKKV</sequence>
<reference evidence="1 2" key="1">
    <citation type="journal article" date="2015" name="Nat. Commun.">
        <title>Lucilia cuprina genome unlocks parasitic fly biology to underpin future interventions.</title>
        <authorList>
            <person name="Anstead C.A."/>
            <person name="Korhonen P.K."/>
            <person name="Young N.D."/>
            <person name="Hall R.S."/>
            <person name="Jex A.R."/>
            <person name="Murali S.C."/>
            <person name="Hughes D.S."/>
            <person name="Lee S.F."/>
            <person name="Perry T."/>
            <person name="Stroehlein A.J."/>
            <person name="Ansell B.R."/>
            <person name="Breugelmans B."/>
            <person name="Hofmann A."/>
            <person name="Qu J."/>
            <person name="Dugan S."/>
            <person name="Lee S.L."/>
            <person name="Chao H."/>
            <person name="Dinh H."/>
            <person name="Han Y."/>
            <person name="Doddapaneni H.V."/>
            <person name="Worley K.C."/>
            <person name="Muzny D.M."/>
            <person name="Ioannidis P."/>
            <person name="Waterhouse R.M."/>
            <person name="Zdobnov E.M."/>
            <person name="James P.J."/>
            <person name="Bagnall N.H."/>
            <person name="Kotze A.C."/>
            <person name="Gibbs R.A."/>
            <person name="Richards S."/>
            <person name="Batterham P."/>
            <person name="Gasser R.B."/>
        </authorList>
    </citation>
    <scope>NUCLEOTIDE SEQUENCE [LARGE SCALE GENOMIC DNA]</scope>
    <source>
        <strain evidence="1 2">LS</strain>
        <tissue evidence="1">Full body</tissue>
    </source>
</reference>
<gene>
    <name evidence="1" type="ORF">FF38_09415</name>
</gene>
<dbReference type="Proteomes" id="UP000037069">
    <property type="component" value="Unassembled WGS sequence"/>
</dbReference>
<dbReference type="AlphaFoldDB" id="A0A0L0C8G7"/>
<name>A0A0L0C8G7_LUCCU</name>
<evidence type="ECO:0000313" key="1">
    <source>
        <dbReference type="EMBL" id="KNC28733.1"/>
    </source>
</evidence>
<keyword evidence="2" id="KW-1185">Reference proteome</keyword>
<organism evidence="1 2">
    <name type="scientific">Lucilia cuprina</name>
    <name type="common">Green bottle fly</name>
    <name type="synonym">Australian sheep blowfly</name>
    <dbReference type="NCBI Taxonomy" id="7375"/>
    <lineage>
        <taxon>Eukaryota</taxon>
        <taxon>Metazoa</taxon>
        <taxon>Ecdysozoa</taxon>
        <taxon>Arthropoda</taxon>
        <taxon>Hexapoda</taxon>
        <taxon>Insecta</taxon>
        <taxon>Pterygota</taxon>
        <taxon>Neoptera</taxon>
        <taxon>Endopterygota</taxon>
        <taxon>Diptera</taxon>
        <taxon>Brachycera</taxon>
        <taxon>Muscomorpha</taxon>
        <taxon>Oestroidea</taxon>
        <taxon>Calliphoridae</taxon>
        <taxon>Luciliinae</taxon>
        <taxon>Lucilia</taxon>
    </lineage>
</organism>
<evidence type="ECO:0000313" key="2">
    <source>
        <dbReference type="Proteomes" id="UP000037069"/>
    </source>
</evidence>
<protein>
    <submittedName>
        <fullName evidence="1">Uncharacterized protein</fullName>
    </submittedName>
</protein>